<organism evidence="2 3">
    <name type="scientific">Toxoplasma gondii GAB2-2007-GAL-DOM2</name>
    <dbReference type="NCBI Taxonomy" id="1130820"/>
    <lineage>
        <taxon>Eukaryota</taxon>
        <taxon>Sar</taxon>
        <taxon>Alveolata</taxon>
        <taxon>Apicomplexa</taxon>
        <taxon>Conoidasida</taxon>
        <taxon>Coccidia</taxon>
        <taxon>Eucoccidiorida</taxon>
        <taxon>Eimeriorina</taxon>
        <taxon>Sarcocystidae</taxon>
        <taxon>Toxoplasma</taxon>
    </lineage>
</organism>
<proteinExistence type="predicted"/>
<dbReference type="AlphaFoldDB" id="A0A086KKL9"/>
<feature type="region of interest" description="Disordered" evidence="1">
    <location>
        <begin position="183"/>
        <end position="247"/>
    </location>
</feature>
<dbReference type="EMBL" id="AHZU02000393">
    <property type="protein sequence ID" value="KFG44937.1"/>
    <property type="molecule type" value="Genomic_DNA"/>
</dbReference>
<dbReference type="VEuPathDB" id="ToxoDB:TGDOM2_398360"/>
<evidence type="ECO:0000313" key="2">
    <source>
        <dbReference type="EMBL" id="KFG44937.1"/>
    </source>
</evidence>
<reference evidence="2 3" key="1">
    <citation type="submission" date="2014-02" db="EMBL/GenBank/DDBJ databases">
        <authorList>
            <person name="Sibley D."/>
            <person name="Venepally P."/>
            <person name="Karamycheva S."/>
            <person name="Hadjithomas M."/>
            <person name="Khan A."/>
            <person name="Brunk B."/>
            <person name="Roos D."/>
            <person name="Caler E."/>
            <person name="Lorenzi H."/>
        </authorList>
    </citation>
    <scope>NUCLEOTIDE SEQUENCE [LARGE SCALE GENOMIC DNA]</scope>
    <source>
        <strain evidence="2 3">GAB2-2007-GAL-DOM2</strain>
    </source>
</reference>
<dbReference type="Proteomes" id="UP000028837">
    <property type="component" value="Unassembled WGS sequence"/>
</dbReference>
<comment type="caution">
    <text evidence="2">The sequence shown here is derived from an EMBL/GenBank/DDBJ whole genome shotgun (WGS) entry which is preliminary data.</text>
</comment>
<protein>
    <submittedName>
        <fullName evidence="2">Uncharacterized protein</fullName>
    </submittedName>
</protein>
<feature type="compositionally biased region" description="Basic and acidic residues" evidence="1">
    <location>
        <begin position="218"/>
        <end position="232"/>
    </location>
</feature>
<accession>A0A086KKL9</accession>
<name>A0A086KKL9_TOXGO</name>
<gene>
    <name evidence="2" type="ORF">TGDOM2_398360</name>
</gene>
<sequence length="247" mass="27279">CVSSRKTSSVSAVFGNFFSPSSSAFLFSPQWFGVRDPAGYVNPLVCAQALQLSNALSLKKEKVPCGIFPTRFCDDCRIAIEKGNSLLNGSLGGGGPDVFCPPRTPKNLKRTGCTHSATKRRRTRLGERRIFLRCRGSLRGTGTLSTPSEVQTDKEKRSGLQATRSRLWWLLRTARALLESTEGVAGGCESHSKRRVSRRKKLNETCRLRGQNSGMAERNQEGRGSTDLDLSLRGKRFSPRRADVRRG</sequence>
<evidence type="ECO:0000313" key="3">
    <source>
        <dbReference type="Proteomes" id="UP000028837"/>
    </source>
</evidence>
<evidence type="ECO:0000256" key="1">
    <source>
        <dbReference type="SAM" id="MobiDB-lite"/>
    </source>
</evidence>
<feature type="compositionally biased region" description="Basic residues" evidence="1">
    <location>
        <begin position="192"/>
        <end position="201"/>
    </location>
</feature>
<feature type="non-terminal residue" evidence="2">
    <location>
        <position position="1"/>
    </location>
</feature>